<dbReference type="SUPFAM" id="SSF52540">
    <property type="entry name" value="P-loop containing nucleoside triphosphate hydrolases"/>
    <property type="match status" value="1"/>
</dbReference>
<dbReference type="Gene3D" id="2.40.50.100">
    <property type="match status" value="1"/>
</dbReference>
<proteinExistence type="inferred from homology"/>
<dbReference type="Gene3D" id="3.40.50.300">
    <property type="entry name" value="P-loop containing nucleotide triphosphate hydrolases"/>
    <property type="match status" value="1"/>
</dbReference>
<dbReference type="GO" id="GO:0005524">
    <property type="term" value="F:ATP binding"/>
    <property type="evidence" value="ECO:0007669"/>
    <property type="project" value="UniProtKB-KW"/>
</dbReference>
<evidence type="ECO:0000256" key="7">
    <source>
        <dbReference type="ARBA" id="ARBA00023136"/>
    </source>
</evidence>
<accession>A0A6L7G0I7</accession>
<dbReference type="SUPFAM" id="SSF50331">
    <property type="entry name" value="MOP-like"/>
    <property type="match status" value="1"/>
</dbReference>
<evidence type="ECO:0000313" key="10">
    <source>
        <dbReference type="Proteomes" id="UP000477911"/>
    </source>
</evidence>
<dbReference type="EMBL" id="WUMU01000005">
    <property type="protein sequence ID" value="MXN17595.1"/>
    <property type="molecule type" value="Genomic_DNA"/>
</dbReference>
<evidence type="ECO:0000259" key="8">
    <source>
        <dbReference type="PROSITE" id="PS50893"/>
    </source>
</evidence>
<dbReference type="NCBIfam" id="NF008653">
    <property type="entry name" value="PRK11650.1"/>
    <property type="match status" value="1"/>
</dbReference>
<keyword evidence="7" id="KW-0472">Membrane</keyword>
<dbReference type="Pfam" id="PF00005">
    <property type="entry name" value="ABC_tran"/>
    <property type="match status" value="1"/>
</dbReference>
<keyword evidence="6 9" id="KW-0067">ATP-binding</keyword>
<dbReference type="Proteomes" id="UP000477911">
    <property type="component" value="Unassembled WGS sequence"/>
</dbReference>
<comment type="similarity">
    <text evidence="1">Belongs to the ABC transporter superfamily.</text>
</comment>
<dbReference type="Gene3D" id="2.40.50.140">
    <property type="entry name" value="Nucleic acid-binding proteins"/>
    <property type="match status" value="1"/>
</dbReference>
<dbReference type="RefSeq" id="WP_160893078.1">
    <property type="nucleotide sequence ID" value="NZ_WUMU01000005.1"/>
</dbReference>
<dbReference type="CDD" id="cd03301">
    <property type="entry name" value="ABC_MalK_N"/>
    <property type="match status" value="1"/>
</dbReference>
<dbReference type="InterPro" id="IPR047641">
    <property type="entry name" value="ABC_transpr_MalK/UgpC-like"/>
</dbReference>
<keyword evidence="10" id="KW-1185">Reference proteome</keyword>
<dbReference type="PANTHER" id="PTHR43875:SF3">
    <property type="entry name" value="MALTOSE_MALTODEXTRIN IMPORT ATP-BINDING PROTEIN MALK"/>
    <property type="match status" value="1"/>
</dbReference>
<evidence type="ECO:0000256" key="6">
    <source>
        <dbReference type="ARBA" id="ARBA00022840"/>
    </source>
</evidence>
<evidence type="ECO:0000256" key="2">
    <source>
        <dbReference type="ARBA" id="ARBA00022448"/>
    </source>
</evidence>
<reference evidence="9 10" key="1">
    <citation type="submission" date="2019-12" db="EMBL/GenBank/DDBJ databases">
        <authorList>
            <person name="Li M."/>
        </authorList>
    </citation>
    <scope>NUCLEOTIDE SEQUENCE [LARGE SCALE GENOMIC DNA]</scope>
    <source>
        <strain evidence="9 10">GBMRC 2024</strain>
    </source>
</reference>
<dbReference type="SMART" id="SM00382">
    <property type="entry name" value="AAA"/>
    <property type="match status" value="1"/>
</dbReference>
<keyword evidence="3" id="KW-1003">Cell membrane</keyword>
<keyword evidence="5" id="KW-0547">Nucleotide-binding</keyword>
<dbReference type="InterPro" id="IPR012340">
    <property type="entry name" value="NA-bd_OB-fold"/>
</dbReference>
<dbReference type="GO" id="GO:1990060">
    <property type="term" value="C:maltose transport complex"/>
    <property type="evidence" value="ECO:0007669"/>
    <property type="project" value="TreeGrafter"/>
</dbReference>
<dbReference type="Pfam" id="PF17912">
    <property type="entry name" value="OB_MalK"/>
    <property type="match status" value="1"/>
</dbReference>
<dbReference type="InterPro" id="IPR003593">
    <property type="entry name" value="AAA+_ATPase"/>
</dbReference>
<organism evidence="9 10">
    <name type="scientific">Pseudooceanicola albus</name>
    <dbReference type="NCBI Taxonomy" id="2692189"/>
    <lineage>
        <taxon>Bacteria</taxon>
        <taxon>Pseudomonadati</taxon>
        <taxon>Pseudomonadota</taxon>
        <taxon>Alphaproteobacteria</taxon>
        <taxon>Rhodobacterales</taxon>
        <taxon>Paracoccaceae</taxon>
        <taxon>Pseudooceanicola</taxon>
    </lineage>
</organism>
<dbReference type="PROSITE" id="PS50893">
    <property type="entry name" value="ABC_TRANSPORTER_2"/>
    <property type="match status" value="1"/>
</dbReference>
<evidence type="ECO:0000313" key="9">
    <source>
        <dbReference type="EMBL" id="MXN17595.1"/>
    </source>
</evidence>
<feature type="domain" description="ABC transporter" evidence="8">
    <location>
        <begin position="4"/>
        <end position="234"/>
    </location>
</feature>
<dbReference type="GO" id="GO:0015423">
    <property type="term" value="F:ABC-type maltose transporter activity"/>
    <property type="evidence" value="ECO:0007669"/>
    <property type="project" value="TreeGrafter"/>
</dbReference>
<keyword evidence="2" id="KW-0813">Transport</keyword>
<dbReference type="AlphaFoldDB" id="A0A6L7G0I7"/>
<comment type="caution">
    <text evidence="9">The sequence shown here is derived from an EMBL/GenBank/DDBJ whole genome shotgun (WGS) entry which is preliminary data.</text>
</comment>
<dbReference type="GO" id="GO:0055052">
    <property type="term" value="C:ATP-binding cassette (ABC) transporter complex, substrate-binding subunit-containing"/>
    <property type="evidence" value="ECO:0007669"/>
    <property type="project" value="TreeGrafter"/>
</dbReference>
<dbReference type="PROSITE" id="PS00211">
    <property type="entry name" value="ABC_TRANSPORTER_1"/>
    <property type="match status" value="1"/>
</dbReference>
<dbReference type="GO" id="GO:0016887">
    <property type="term" value="F:ATP hydrolysis activity"/>
    <property type="evidence" value="ECO:0007669"/>
    <property type="project" value="InterPro"/>
</dbReference>
<evidence type="ECO:0000256" key="3">
    <source>
        <dbReference type="ARBA" id="ARBA00022475"/>
    </source>
</evidence>
<dbReference type="FunFam" id="3.40.50.300:FF:000042">
    <property type="entry name" value="Maltose/maltodextrin ABC transporter, ATP-binding protein"/>
    <property type="match status" value="1"/>
</dbReference>
<sequence>MSDVKLTSVQKYYAAFHALRDIDLTIQPGEFVVMVGPSGCGKSTLLKSIAGLSDITSGRIEIAGRDVTRTDPGERGIAMVFQSYALYPHMSVAQNMGFGLKIMKRPRAEIDAAVRAAAEILRITDVLDKKPGQLSGGQRQRVAIGRAITRRPDVFLFDEPLSNLDAALRTQMRVELATLHKRLGATMIYVTHDQVEAMTMADRIVVLRAGRIEQVGAPLELYRNPVNHFVASFLGAPRMNFFEGRLRDLSAGATLEVPGLPEVTIPALAADHGLRPGNRVTLGLRPEHMRIDGRGVTTPATLRLAEELGRESVLYADAGALRTTGSDTGTESVTLLLGAGTPPPEGSTLQIGFDPADAYLFAEDGRTVTAPKSAP</sequence>
<protein>
    <submittedName>
        <fullName evidence="9">sn-glycerol-3-phosphate ABC transporter ATP-binding protein UgpC</fullName>
    </submittedName>
</protein>
<dbReference type="InterPro" id="IPR003439">
    <property type="entry name" value="ABC_transporter-like_ATP-bd"/>
</dbReference>
<dbReference type="InterPro" id="IPR015855">
    <property type="entry name" value="ABC_transpr_MalK-like"/>
</dbReference>
<dbReference type="InterPro" id="IPR040582">
    <property type="entry name" value="OB_MalK-like"/>
</dbReference>
<evidence type="ECO:0000256" key="1">
    <source>
        <dbReference type="ARBA" id="ARBA00005417"/>
    </source>
</evidence>
<dbReference type="PANTHER" id="PTHR43875">
    <property type="entry name" value="MALTODEXTRIN IMPORT ATP-BINDING PROTEIN MSMX"/>
    <property type="match status" value="1"/>
</dbReference>
<dbReference type="InterPro" id="IPR008995">
    <property type="entry name" value="Mo/tungstate-bd_C_term_dom"/>
</dbReference>
<evidence type="ECO:0000256" key="5">
    <source>
        <dbReference type="ARBA" id="ARBA00022741"/>
    </source>
</evidence>
<evidence type="ECO:0000256" key="4">
    <source>
        <dbReference type="ARBA" id="ARBA00022519"/>
    </source>
</evidence>
<gene>
    <name evidence="9" type="primary">ugpC</name>
    <name evidence="9" type="ORF">GR170_07110</name>
</gene>
<dbReference type="InterPro" id="IPR027417">
    <property type="entry name" value="P-loop_NTPase"/>
</dbReference>
<name>A0A6L7G0I7_9RHOB</name>
<keyword evidence="4" id="KW-0997">Cell inner membrane</keyword>
<dbReference type="InterPro" id="IPR017871">
    <property type="entry name" value="ABC_transporter-like_CS"/>
</dbReference>